<dbReference type="Gene3D" id="3.60.21.10">
    <property type="match status" value="1"/>
</dbReference>
<name>A0AAE3VE60_9BACT</name>
<evidence type="ECO:0000313" key="2">
    <source>
        <dbReference type="EMBL" id="MDQ0288660.1"/>
    </source>
</evidence>
<dbReference type="Proteomes" id="UP001238163">
    <property type="component" value="Unassembled WGS sequence"/>
</dbReference>
<evidence type="ECO:0000313" key="3">
    <source>
        <dbReference type="Proteomes" id="UP001238163"/>
    </source>
</evidence>
<organism evidence="2 3">
    <name type="scientific">Oligosphaera ethanolica</name>
    <dbReference type="NCBI Taxonomy" id="760260"/>
    <lineage>
        <taxon>Bacteria</taxon>
        <taxon>Pseudomonadati</taxon>
        <taxon>Lentisphaerota</taxon>
        <taxon>Oligosphaeria</taxon>
        <taxon>Oligosphaerales</taxon>
        <taxon>Oligosphaeraceae</taxon>
        <taxon>Oligosphaera</taxon>
    </lineage>
</organism>
<evidence type="ECO:0000259" key="1">
    <source>
        <dbReference type="Pfam" id="PF01261"/>
    </source>
</evidence>
<protein>
    <submittedName>
        <fullName evidence="2">Phosphodiesterase</fullName>
    </submittedName>
</protein>
<dbReference type="SUPFAM" id="SSF56300">
    <property type="entry name" value="Metallo-dependent phosphatases"/>
    <property type="match status" value="1"/>
</dbReference>
<dbReference type="InterPro" id="IPR036237">
    <property type="entry name" value="Xyl_isomerase-like_sf"/>
</dbReference>
<proteinExistence type="predicted"/>
<dbReference type="EMBL" id="JAUSVL010000001">
    <property type="protein sequence ID" value="MDQ0288660.1"/>
    <property type="molecule type" value="Genomic_DNA"/>
</dbReference>
<dbReference type="InterPro" id="IPR029052">
    <property type="entry name" value="Metallo-depent_PP-like"/>
</dbReference>
<dbReference type="Gene3D" id="3.20.20.150">
    <property type="entry name" value="Divalent-metal-dependent TIM barrel enzymes"/>
    <property type="match status" value="1"/>
</dbReference>
<dbReference type="RefSeq" id="WP_307259992.1">
    <property type="nucleotide sequence ID" value="NZ_JAUSVL010000001.1"/>
</dbReference>
<dbReference type="InterPro" id="IPR013022">
    <property type="entry name" value="Xyl_isomerase-like_TIM-brl"/>
</dbReference>
<reference evidence="2" key="1">
    <citation type="submission" date="2023-07" db="EMBL/GenBank/DDBJ databases">
        <title>Genomic Encyclopedia of Type Strains, Phase IV (KMG-IV): sequencing the most valuable type-strain genomes for metagenomic binning, comparative biology and taxonomic classification.</title>
        <authorList>
            <person name="Goeker M."/>
        </authorList>
    </citation>
    <scope>NUCLEOTIDE SEQUENCE</scope>
    <source>
        <strain evidence="2">DSM 24202</strain>
    </source>
</reference>
<dbReference type="AlphaFoldDB" id="A0AAE3VE60"/>
<gene>
    <name evidence="2" type="ORF">J3R75_000767</name>
</gene>
<keyword evidence="3" id="KW-1185">Reference proteome</keyword>
<sequence>MTTIALLGDIHLPDREDTVKDLVWDWALAEARRQGAELLVGLGDLTSVGTLKAAQRVRRKLDATELPFVLSPGNAEFRTRAQTAAVLSALSTPRQHGEVLVLDSAKGSFSDDSRADLAALPASGRRNLLVATHCPPADLPEGDRAMLEELAAAGVIGCLAVGHKHWDASSGCCQQIRGLDPDKAQGGPPALVIMRRGPVGWQRQDISCPLADPLNWSEAERREWLANLGISAMGQTLPALAEARAEGVAAVELRYEATRGIADDELLPALAAWRGAGGRCLSMHCPSIAWQDGVVTGVSELRACAEYSRRLGVDRVTVHVPGVTVQELRRDAVPYGALLDATCDCLRPLVDAGIAIGIENMHMRDAERVGDKRGFGYIPRECQEWIEALRGRLGKDAVAFHLDIGHARNNNWYSSLYNLSEWYAEMGSWLSGCHLHQYSLVDGRYDNHYPLHEIYGGFISLASFFMSWHLGQCRHVPMFLEIRHESSIASYRSLRSALGLARGEDA</sequence>
<comment type="caution">
    <text evidence="2">The sequence shown here is derived from an EMBL/GenBank/DDBJ whole genome shotgun (WGS) entry which is preliminary data.</text>
</comment>
<accession>A0AAE3VE60</accession>
<dbReference type="Pfam" id="PF01261">
    <property type="entry name" value="AP_endonuc_2"/>
    <property type="match status" value="1"/>
</dbReference>
<feature type="domain" description="Xylose isomerase-like TIM barrel" evidence="1">
    <location>
        <begin position="241"/>
        <end position="465"/>
    </location>
</feature>
<dbReference type="SUPFAM" id="SSF51658">
    <property type="entry name" value="Xylose isomerase-like"/>
    <property type="match status" value="1"/>
</dbReference>